<reference evidence="5" key="1">
    <citation type="submission" date="2017-06" db="EMBL/GenBank/DDBJ databases">
        <authorList>
            <person name="Varghese N."/>
            <person name="Submissions S."/>
        </authorList>
    </citation>
    <scope>NUCLEOTIDE SEQUENCE [LARGE SCALE GENOMIC DNA]</scope>
    <source>
        <strain evidence="5">DSM 44485</strain>
    </source>
</reference>
<feature type="transmembrane region" description="Helical" evidence="2">
    <location>
        <begin position="201"/>
        <end position="221"/>
    </location>
</feature>
<feature type="transmembrane region" description="Helical" evidence="2">
    <location>
        <begin position="314"/>
        <end position="337"/>
    </location>
</feature>
<dbReference type="Pfam" id="PF01757">
    <property type="entry name" value="Acyl_transf_3"/>
    <property type="match status" value="1"/>
</dbReference>
<feature type="transmembrane region" description="Helical" evidence="2">
    <location>
        <begin position="64"/>
        <end position="92"/>
    </location>
</feature>
<feature type="transmembrane region" description="Helical" evidence="2">
    <location>
        <begin position="113"/>
        <end position="131"/>
    </location>
</feature>
<feature type="transmembrane region" description="Helical" evidence="2">
    <location>
        <begin position="380"/>
        <end position="402"/>
    </location>
</feature>
<organism evidence="4 5">
    <name type="scientific">Actinomadura mexicana</name>
    <dbReference type="NCBI Taxonomy" id="134959"/>
    <lineage>
        <taxon>Bacteria</taxon>
        <taxon>Bacillati</taxon>
        <taxon>Actinomycetota</taxon>
        <taxon>Actinomycetes</taxon>
        <taxon>Streptosporangiales</taxon>
        <taxon>Thermomonosporaceae</taxon>
        <taxon>Actinomadura</taxon>
    </lineage>
</organism>
<keyword evidence="2" id="KW-1133">Transmembrane helix</keyword>
<dbReference type="InterPro" id="IPR002656">
    <property type="entry name" value="Acyl_transf_3_dom"/>
</dbReference>
<evidence type="ECO:0000313" key="5">
    <source>
        <dbReference type="Proteomes" id="UP000198420"/>
    </source>
</evidence>
<accession>A0A239F046</accession>
<name>A0A239F046_9ACTN</name>
<dbReference type="RefSeq" id="WP_179279149.1">
    <property type="nucleotide sequence ID" value="NZ_FZNP01000019.1"/>
</dbReference>
<sequence>MVTKASGGDAVGAAAPDPASDRPRKFIPELEGLRGAVVLLVVLGHTGVATSVQGWSYMHSTGNGIWAIMLNRVAVAFPIWFVMTGYLLYRAFALYTLTGERKPNVKRYLWRRALRILPAYWVLTITALLVLNRDTVHGAWEWIRPLLLLQIWEHGAIPMGMMHTWSNANDFLFYLAMPLFAWLLHRYARRAETHEARIRRLLVPLAVPVFIGFGFFTWLHFPQFRDDPMKLWPTQYFWPMSYMGWLSVGMMLAVLSAAAETRPDAVPRVYRLVGRHPGKLWLGALLIFVLACLSPLADYRLVDYVAAPAAAADYWLFLAFSVAVFAPLTVPGVRFRLAGAMLDNSLLRFFGRISYSVYLWHIFIYAKFVGPLFAPEVGGYWEVLGVELALCVMVGYASYIVVEKPFHMLRPRLGKAPVELSVAVSGTPAEAPATARAVRAPRDAQA</sequence>
<proteinExistence type="predicted"/>
<dbReference type="EMBL" id="FZNP01000019">
    <property type="protein sequence ID" value="SNS50380.1"/>
    <property type="molecule type" value="Genomic_DNA"/>
</dbReference>
<dbReference type="Proteomes" id="UP000198420">
    <property type="component" value="Unassembled WGS sequence"/>
</dbReference>
<dbReference type="PANTHER" id="PTHR23028:SF53">
    <property type="entry name" value="ACYL_TRANSF_3 DOMAIN-CONTAINING PROTEIN"/>
    <property type="match status" value="1"/>
</dbReference>
<dbReference type="GO" id="GO:0009103">
    <property type="term" value="P:lipopolysaccharide biosynthetic process"/>
    <property type="evidence" value="ECO:0007669"/>
    <property type="project" value="TreeGrafter"/>
</dbReference>
<dbReference type="GO" id="GO:0016747">
    <property type="term" value="F:acyltransferase activity, transferring groups other than amino-acyl groups"/>
    <property type="evidence" value="ECO:0007669"/>
    <property type="project" value="InterPro"/>
</dbReference>
<evidence type="ECO:0000256" key="2">
    <source>
        <dbReference type="SAM" id="Phobius"/>
    </source>
</evidence>
<feature type="region of interest" description="Disordered" evidence="1">
    <location>
        <begin position="1"/>
        <end position="23"/>
    </location>
</feature>
<feature type="transmembrane region" description="Helical" evidence="2">
    <location>
        <begin position="349"/>
        <end position="368"/>
    </location>
</feature>
<dbReference type="GO" id="GO:0016787">
    <property type="term" value="F:hydrolase activity"/>
    <property type="evidence" value="ECO:0007669"/>
    <property type="project" value="UniProtKB-KW"/>
</dbReference>
<protein>
    <submittedName>
        <fullName evidence="4">Peptidoglycan/LPS O-acetylase OafA/YrhL, contains acyltransferase and SGNH-hydrolase domains</fullName>
    </submittedName>
</protein>
<keyword evidence="4" id="KW-0808">Transferase</keyword>
<keyword evidence="4" id="KW-0378">Hydrolase</keyword>
<dbReference type="InterPro" id="IPR050879">
    <property type="entry name" value="Acyltransferase_3"/>
</dbReference>
<dbReference type="AlphaFoldDB" id="A0A239F046"/>
<feature type="transmembrane region" description="Helical" evidence="2">
    <location>
        <begin position="171"/>
        <end position="189"/>
    </location>
</feature>
<dbReference type="GO" id="GO:0016020">
    <property type="term" value="C:membrane"/>
    <property type="evidence" value="ECO:0007669"/>
    <property type="project" value="TreeGrafter"/>
</dbReference>
<feature type="transmembrane region" description="Helical" evidence="2">
    <location>
        <begin position="241"/>
        <end position="259"/>
    </location>
</feature>
<evidence type="ECO:0000313" key="4">
    <source>
        <dbReference type="EMBL" id="SNS50380.1"/>
    </source>
</evidence>
<evidence type="ECO:0000259" key="3">
    <source>
        <dbReference type="Pfam" id="PF01757"/>
    </source>
</evidence>
<keyword evidence="4" id="KW-0012">Acyltransferase</keyword>
<feature type="domain" description="Acyltransferase 3" evidence="3">
    <location>
        <begin position="28"/>
        <end position="384"/>
    </location>
</feature>
<dbReference type="PANTHER" id="PTHR23028">
    <property type="entry name" value="ACETYLTRANSFERASE"/>
    <property type="match status" value="1"/>
</dbReference>
<keyword evidence="5" id="KW-1185">Reference proteome</keyword>
<evidence type="ECO:0000256" key="1">
    <source>
        <dbReference type="SAM" id="MobiDB-lite"/>
    </source>
</evidence>
<keyword evidence="2" id="KW-0472">Membrane</keyword>
<gene>
    <name evidence="4" type="ORF">SAMN06265355_11934</name>
</gene>
<feature type="transmembrane region" description="Helical" evidence="2">
    <location>
        <begin position="280"/>
        <end position="302"/>
    </location>
</feature>
<feature type="transmembrane region" description="Helical" evidence="2">
    <location>
        <begin position="32"/>
        <end position="52"/>
    </location>
</feature>
<keyword evidence="2" id="KW-0812">Transmembrane</keyword>
<feature type="compositionally biased region" description="Low complexity" evidence="1">
    <location>
        <begin position="1"/>
        <end position="18"/>
    </location>
</feature>